<dbReference type="GeneID" id="66058890"/>
<name>A0A4E9FGB4_BRUMA</name>
<protein>
    <submittedName>
        <fullName evidence="1 3">Uncharacterized protein</fullName>
    </submittedName>
</protein>
<organism evidence="1">
    <name type="scientific">Brugia malayi</name>
    <name type="common">Filarial nematode worm</name>
    <dbReference type="NCBI Taxonomy" id="6279"/>
    <lineage>
        <taxon>Eukaryota</taxon>
        <taxon>Metazoa</taxon>
        <taxon>Ecdysozoa</taxon>
        <taxon>Nematoda</taxon>
        <taxon>Chromadorea</taxon>
        <taxon>Rhabditida</taxon>
        <taxon>Spirurina</taxon>
        <taxon>Spiruromorpha</taxon>
        <taxon>Filarioidea</taxon>
        <taxon>Onchocercidae</taxon>
        <taxon>Brugia</taxon>
    </lineage>
</organism>
<accession>A0A5S6PE20</accession>
<dbReference type="AlphaFoldDB" id="A0A4E9FGB4"/>
<dbReference type="Proteomes" id="UP000006672">
    <property type="component" value="Unassembled WGS sequence"/>
</dbReference>
<proteinExistence type="predicted"/>
<dbReference type="RefSeq" id="XP_042935759.1">
    <property type="nucleotide sequence ID" value="XM_043079825.1"/>
</dbReference>
<dbReference type="WBParaSite" id="Bm17609.1">
    <property type="protein sequence ID" value="Bm17609.1"/>
    <property type="gene ID" value="WBGene00268751"/>
</dbReference>
<evidence type="ECO:0000313" key="1">
    <source>
        <dbReference type="EMBL" id="VIO95532.1"/>
    </source>
</evidence>
<dbReference type="EMBL" id="CAAKNF010000194">
    <property type="protein sequence ID" value="VIO95532.1"/>
    <property type="molecule type" value="Genomic_DNA"/>
</dbReference>
<evidence type="ECO:0000313" key="3">
    <source>
        <dbReference type="WBParaSite" id="Bm17609.1"/>
    </source>
</evidence>
<reference evidence="2" key="1">
    <citation type="journal article" date="2007" name="Science">
        <title>Draft genome of the filarial nematode parasite Brugia malayi.</title>
        <authorList>
            <person name="Ghedin E."/>
            <person name="Wang S."/>
            <person name="Spiro D."/>
            <person name="Caler E."/>
            <person name="Zhao Q."/>
            <person name="Crabtree J."/>
            <person name="Allen J.E."/>
            <person name="Delcher A.L."/>
            <person name="Guiliano D.B."/>
            <person name="Miranda-Saavedra D."/>
            <person name="Angiuoli S.V."/>
            <person name="Creasy T."/>
            <person name="Amedeo P."/>
            <person name="Haas B."/>
            <person name="El-Sayed N.M."/>
            <person name="Wortman J.R."/>
            <person name="Feldblyum T."/>
            <person name="Tallon L."/>
            <person name="Schatz M."/>
            <person name="Shumway M."/>
            <person name="Koo H."/>
            <person name="Salzberg S.L."/>
            <person name="Schobel S."/>
            <person name="Pertea M."/>
            <person name="Pop M."/>
            <person name="White O."/>
            <person name="Barton G.J."/>
            <person name="Carlow C.K."/>
            <person name="Crawford M.J."/>
            <person name="Daub J."/>
            <person name="Dimmic M.W."/>
            <person name="Estes C.F."/>
            <person name="Foster J.M."/>
            <person name="Ganatra M."/>
            <person name="Gregory W.F."/>
            <person name="Johnson N.M."/>
            <person name="Jin J."/>
            <person name="Komuniecki R."/>
            <person name="Korf I."/>
            <person name="Kumar S."/>
            <person name="Laney S."/>
            <person name="Li B.W."/>
            <person name="Li W."/>
            <person name="Lindblom T.H."/>
            <person name="Lustigman S."/>
            <person name="Ma D."/>
            <person name="Maina C.V."/>
            <person name="Martin D.M."/>
            <person name="McCarter J.P."/>
            <person name="McReynolds L."/>
            <person name="Mitreva M."/>
            <person name="Nutman T.B."/>
            <person name="Parkinson J."/>
            <person name="Peregrin-Alvarez J.M."/>
            <person name="Poole C."/>
            <person name="Ren Q."/>
            <person name="Saunders L."/>
            <person name="Sluder A.E."/>
            <person name="Smith K."/>
            <person name="Stanke M."/>
            <person name="Unnasch T.R."/>
            <person name="Ware J."/>
            <person name="Wei A.D."/>
            <person name="Weil G."/>
            <person name="Williams D.J."/>
            <person name="Zhang Y."/>
            <person name="Williams S.A."/>
            <person name="Fraser-Liggett C."/>
            <person name="Slatko B."/>
            <person name="Blaxter M.L."/>
            <person name="Scott A.L."/>
        </authorList>
    </citation>
    <scope>NUCLEOTIDE SEQUENCE</scope>
    <source>
        <strain evidence="2">FR3</strain>
    </source>
</reference>
<sequence length="56" mass="6595">MITLYYFSSDAYCGIQEDMLILAKFVISFFCLRNQQKLLMNITSLSDTWKTTFALR</sequence>
<dbReference type="KEGG" id="bmy:BM_BM17609"/>
<accession>A0A4E9FGB4</accession>
<keyword evidence="2" id="KW-1185">Reference proteome</keyword>
<dbReference type="CTD" id="66058890"/>
<gene>
    <name evidence="1 3" type="primary">Bm17609</name>
    <name evidence="1" type="ORF">BM_BM17609</name>
</gene>
<reference evidence="3" key="3">
    <citation type="submission" date="2019-12" db="UniProtKB">
        <authorList>
            <consortium name="WormBaseParasite"/>
        </authorList>
    </citation>
    <scope>IDENTIFICATION</scope>
</reference>
<reference evidence="1" key="2">
    <citation type="submission" date="2019-04" db="EMBL/GenBank/DDBJ databases">
        <authorList>
            <person name="Howe K."/>
            <person name="Paulini M."/>
            <person name="Williams G."/>
        </authorList>
    </citation>
    <scope>NUCLEOTIDE SEQUENCE [LARGE SCALE GENOMIC DNA]</scope>
    <source>
        <strain evidence="1">FR3</strain>
    </source>
</reference>
<evidence type="ECO:0000313" key="2">
    <source>
        <dbReference type="Proteomes" id="UP000006672"/>
    </source>
</evidence>